<organism evidence="2 3">
    <name type="scientific">Neglectibacter timonensis</name>
    <dbReference type="NCBI Taxonomy" id="1776382"/>
    <lineage>
        <taxon>Bacteria</taxon>
        <taxon>Bacillati</taxon>
        <taxon>Bacillota</taxon>
        <taxon>Clostridia</taxon>
        <taxon>Eubacteriales</taxon>
        <taxon>Oscillospiraceae</taxon>
        <taxon>Neglectibacter</taxon>
    </lineage>
</organism>
<dbReference type="RefSeq" id="WP_066861260.1">
    <property type="nucleotide sequence ID" value="NZ_CABKVV010000011.1"/>
</dbReference>
<dbReference type="EMBL" id="JANFZH010000076">
    <property type="protein sequence ID" value="MCQ4841782.1"/>
    <property type="molecule type" value="Genomic_DNA"/>
</dbReference>
<comment type="caution">
    <text evidence="2">The sequence shown here is derived from an EMBL/GenBank/DDBJ whole genome shotgun (WGS) entry which is preliminary data.</text>
</comment>
<dbReference type="Proteomes" id="UP001524473">
    <property type="component" value="Unassembled WGS sequence"/>
</dbReference>
<feature type="signal peptide" evidence="1">
    <location>
        <begin position="1"/>
        <end position="23"/>
    </location>
</feature>
<keyword evidence="3" id="KW-1185">Reference proteome</keyword>
<reference evidence="2 3" key="1">
    <citation type="submission" date="2022-06" db="EMBL/GenBank/DDBJ databases">
        <title>Isolation of gut microbiota from human fecal samples.</title>
        <authorList>
            <person name="Pamer E.G."/>
            <person name="Barat B."/>
            <person name="Waligurski E."/>
            <person name="Medina S."/>
            <person name="Paddock L."/>
            <person name="Mostad J."/>
        </authorList>
    </citation>
    <scope>NUCLEOTIDE SEQUENCE [LARGE SCALE GENOMIC DNA]</scope>
    <source>
        <strain evidence="2 3">DFI.9.73</strain>
    </source>
</reference>
<evidence type="ECO:0000256" key="1">
    <source>
        <dbReference type="SAM" id="SignalP"/>
    </source>
</evidence>
<gene>
    <name evidence="2" type="ORF">NE695_17905</name>
</gene>
<proteinExistence type="predicted"/>
<evidence type="ECO:0000313" key="2">
    <source>
        <dbReference type="EMBL" id="MCQ4841782.1"/>
    </source>
</evidence>
<sequence length="110" mass="12382">MKKLIALFLTILLCASITPFALAAESPEKSTQMEVSSESLIETSEFNALTPQEIMDSTTVSLTRVDPEIATYADEIEIYIATDPATGKRYARRWNATRGYWVDPYWILIS</sequence>
<evidence type="ECO:0000313" key="3">
    <source>
        <dbReference type="Proteomes" id="UP001524473"/>
    </source>
</evidence>
<protein>
    <submittedName>
        <fullName evidence="2">Uncharacterized protein</fullName>
    </submittedName>
</protein>
<dbReference type="GeneID" id="90531424"/>
<keyword evidence="1" id="KW-0732">Signal</keyword>
<feature type="chain" id="PRO_5047293497" evidence="1">
    <location>
        <begin position="24"/>
        <end position="110"/>
    </location>
</feature>
<name>A0ABT1S4B4_9FIRM</name>
<accession>A0ABT1S4B4</accession>